<sequence>MRKAILLLLVSISALIYVGCDIDLDAKIDVGSDKSGQAEIINVTVTPLVSGLNYPTSVRIITSEDPMGTGEDSVLKKGNVLVTNAGSAGEYAHSVLQIDPVTGSISLFSQSSFRDLYGEAAVDRPVGLSFPGPYPWVANATWCQGSVSVLDASPGQGYDGPYSQAGEPIDGPNYQGVYGCGDFRLTVVSVTPAPNTTNVSLNATIAVQFSKPINPLTITPATFTVSLEDVDNPTYMDPIEEGVIAGKYYFSTDLRTVSFVPDSPLVSSTDYELTIYEITLAEEILDAYGNKFDADLYTPDDEEDYSSTFSTEIERTPPTIVSIQPEFYEQVSQFDAIVIEFSEPVRYDTFDDHSFKLFKGYSDGYYMAETISGDKYFHRGNKIFAFIPDDSDYAERCRYYMLLRGTLPTGFPGIQDRAGNGLDGDNDGIPGGDYWHTYYTWGPDHAPYVISISPENGATEVTIDSVITVIFSEPLSSGTISNRTFLLHIGTYQVPGVVSKSEGYIEATFTPYEPLQYDTDYTVILTAEIEDVEGNPLDGNWDGIGGDNFYSYFSTGSDPDDFPPQVETNDPFDTIGTTNVPISTVITVTFNKEVTNVTEDTFMLKKGNVEFPTVFQLLSTTSARLYPISYLSYETEYKVICTDEIEDLGGRTLDGDYDGVSGTDYVLEFTTEIDPYSLPVYVYAIEPVPDDTGVSANLSQVRVTFSRPVLASSIDET</sequence>
<dbReference type="InterPro" id="IPR032812">
    <property type="entry name" value="SbsA_Ig"/>
</dbReference>
<keyword evidence="4" id="KW-1185">Reference proteome</keyword>
<dbReference type="Proteomes" id="UP001594351">
    <property type="component" value="Unassembled WGS sequence"/>
</dbReference>
<feature type="domain" description="SbsA Ig-like" evidence="2">
    <location>
        <begin position="561"/>
        <end position="671"/>
    </location>
</feature>
<feature type="non-terminal residue" evidence="3">
    <location>
        <position position="717"/>
    </location>
</feature>
<evidence type="ECO:0000256" key="1">
    <source>
        <dbReference type="ARBA" id="ARBA00022729"/>
    </source>
</evidence>
<reference evidence="3 4" key="1">
    <citation type="submission" date="2024-09" db="EMBL/GenBank/DDBJ databases">
        <title>Laminarin stimulates single cell rates of sulfate reduction while oxygen inhibits transcriptomic activity in coastal marine sediment.</title>
        <authorList>
            <person name="Lindsay M."/>
            <person name="Orcutt B."/>
            <person name="Emerson D."/>
            <person name="Stepanauskas R."/>
            <person name="D'Angelo T."/>
        </authorList>
    </citation>
    <scope>NUCLEOTIDE SEQUENCE [LARGE SCALE GENOMIC DNA]</scope>
    <source>
        <strain evidence="3">SAG AM-311-K15</strain>
    </source>
</reference>
<gene>
    <name evidence="3" type="ORF">ACFL27_11270</name>
</gene>
<evidence type="ECO:0000313" key="4">
    <source>
        <dbReference type="Proteomes" id="UP001594351"/>
    </source>
</evidence>
<organism evidence="3 4">
    <name type="scientific">candidate division CSSED10-310 bacterium</name>
    <dbReference type="NCBI Taxonomy" id="2855610"/>
    <lineage>
        <taxon>Bacteria</taxon>
        <taxon>Bacteria division CSSED10-310</taxon>
    </lineage>
</organism>
<proteinExistence type="predicted"/>
<dbReference type="InterPro" id="IPR014755">
    <property type="entry name" value="Cu-Rt/internalin_Ig-like"/>
</dbReference>
<dbReference type="Pfam" id="PF13205">
    <property type="entry name" value="Big_5"/>
    <property type="match status" value="3"/>
</dbReference>
<evidence type="ECO:0000259" key="2">
    <source>
        <dbReference type="Pfam" id="PF13205"/>
    </source>
</evidence>
<feature type="domain" description="SbsA Ig-like" evidence="2">
    <location>
        <begin position="185"/>
        <end position="294"/>
    </location>
</feature>
<feature type="domain" description="SbsA Ig-like" evidence="2">
    <location>
        <begin position="445"/>
        <end position="539"/>
    </location>
</feature>
<comment type="caution">
    <text evidence="3">The sequence shown here is derived from an EMBL/GenBank/DDBJ whole genome shotgun (WGS) entry which is preliminary data.</text>
</comment>
<name>A0ABV6YX65_UNCC1</name>
<dbReference type="EMBL" id="JBHPBY010000122">
    <property type="protein sequence ID" value="MFC1850763.1"/>
    <property type="molecule type" value="Genomic_DNA"/>
</dbReference>
<protein>
    <submittedName>
        <fullName evidence="3">Ig-like domain-containing protein</fullName>
    </submittedName>
</protein>
<evidence type="ECO:0000313" key="3">
    <source>
        <dbReference type="EMBL" id="MFC1850763.1"/>
    </source>
</evidence>
<keyword evidence="1" id="KW-0732">Signal</keyword>
<dbReference type="Gene3D" id="2.60.40.1220">
    <property type="match status" value="2"/>
</dbReference>
<accession>A0ABV6YX65</accession>